<name>A0A1D1UGB8_RAMVA</name>
<protein>
    <submittedName>
        <fullName evidence="1">Uncharacterized protein</fullName>
    </submittedName>
</protein>
<organism evidence="1 2">
    <name type="scientific">Ramazzottius varieornatus</name>
    <name type="common">Water bear</name>
    <name type="synonym">Tardigrade</name>
    <dbReference type="NCBI Taxonomy" id="947166"/>
    <lineage>
        <taxon>Eukaryota</taxon>
        <taxon>Metazoa</taxon>
        <taxon>Ecdysozoa</taxon>
        <taxon>Tardigrada</taxon>
        <taxon>Eutardigrada</taxon>
        <taxon>Parachela</taxon>
        <taxon>Hypsibioidea</taxon>
        <taxon>Ramazzottiidae</taxon>
        <taxon>Ramazzottius</taxon>
    </lineage>
</organism>
<evidence type="ECO:0000313" key="1">
    <source>
        <dbReference type="EMBL" id="GAU88501.1"/>
    </source>
</evidence>
<gene>
    <name evidence="1" type="primary">RvY_01188-1</name>
    <name evidence="1" type="synonym">RvY_01188.1</name>
    <name evidence="1" type="ORF">RvY_01188</name>
</gene>
<sequence length="66" mass="7942">MEESTELLLSTWLLEWVVARNAYSYTKAATQERFRKLQYRWRWTRLLETNSDFVAMDPAPRDLSCP</sequence>
<proteinExistence type="predicted"/>
<evidence type="ECO:0000313" key="2">
    <source>
        <dbReference type="Proteomes" id="UP000186922"/>
    </source>
</evidence>
<accession>A0A1D1UGB8</accession>
<reference evidence="1 2" key="1">
    <citation type="journal article" date="2016" name="Nat. Commun.">
        <title>Extremotolerant tardigrade genome and improved radiotolerance of human cultured cells by tardigrade-unique protein.</title>
        <authorList>
            <person name="Hashimoto T."/>
            <person name="Horikawa D.D."/>
            <person name="Saito Y."/>
            <person name="Kuwahara H."/>
            <person name="Kozuka-Hata H."/>
            <person name="Shin-I T."/>
            <person name="Minakuchi Y."/>
            <person name="Ohishi K."/>
            <person name="Motoyama A."/>
            <person name="Aizu T."/>
            <person name="Enomoto A."/>
            <person name="Kondo K."/>
            <person name="Tanaka S."/>
            <person name="Hara Y."/>
            <person name="Koshikawa S."/>
            <person name="Sagara H."/>
            <person name="Miura T."/>
            <person name="Yokobori S."/>
            <person name="Miyagawa K."/>
            <person name="Suzuki Y."/>
            <person name="Kubo T."/>
            <person name="Oyama M."/>
            <person name="Kohara Y."/>
            <person name="Fujiyama A."/>
            <person name="Arakawa K."/>
            <person name="Katayama T."/>
            <person name="Toyoda A."/>
            <person name="Kunieda T."/>
        </authorList>
    </citation>
    <scope>NUCLEOTIDE SEQUENCE [LARGE SCALE GENOMIC DNA]</scope>
    <source>
        <strain evidence="1 2">YOKOZUNA-1</strain>
    </source>
</reference>
<dbReference type="AlphaFoldDB" id="A0A1D1UGB8"/>
<dbReference type="EMBL" id="BDGG01000001">
    <property type="protein sequence ID" value="GAU88501.1"/>
    <property type="molecule type" value="Genomic_DNA"/>
</dbReference>
<keyword evidence="2" id="KW-1185">Reference proteome</keyword>
<dbReference type="Proteomes" id="UP000186922">
    <property type="component" value="Unassembled WGS sequence"/>
</dbReference>
<comment type="caution">
    <text evidence="1">The sequence shown here is derived from an EMBL/GenBank/DDBJ whole genome shotgun (WGS) entry which is preliminary data.</text>
</comment>